<dbReference type="AlphaFoldDB" id="A0A8T0XIQ2"/>
<keyword evidence="2" id="KW-1185">Reference proteome</keyword>
<reference evidence="1" key="1">
    <citation type="submission" date="2020-05" db="EMBL/GenBank/DDBJ databases">
        <title>WGS assembly of Panicum virgatum.</title>
        <authorList>
            <person name="Lovell J.T."/>
            <person name="Jenkins J."/>
            <person name="Shu S."/>
            <person name="Juenger T.E."/>
            <person name="Schmutz J."/>
        </authorList>
    </citation>
    <scope>NUCLEOTIDE SEQUENCE</scope>
    <source>
        <strain evidence="1">AP13</strain>
    </source>
</reference>
<protein>
    <submittedName>
        <fullName evidence="1">Uncharacterized protein</fullName>
    </submittedName>
</protein>
<accession>A0A8T0XIQ2</accession>
<evidence type="ECO:0000313" key="1">
    <source>
        <dbReference type="EMBL" id="KAG2657103.1"/>
    </source>
</evidence>
<dbReference type="Proteomes" id="UP000823388">
    <property type="component" value="Chromosome 1K"/>
</dbReference>
<evidence type="ECO:0000313" key="2">
    <source>
        <dbReference type="Proteomes" id="UP000823388"/>
    </source>
</evidence>
<comment type="caution">
    <text evidence="1">The sequence shown here is derived from an EMBL/GenBank/DDBJ whole genome shotgun (WGS) entry which is preliminary data.</text>
</comment>
<gene>
    <name evidence="1" type="ORF">PVAP13_1KG193400</name>
</gene>
<name>A0A8T0XIQ2_PANVG</name>
<sequence length="64" mass="6881">MVRGGQRRRACLLELDRSSVAAAPGTPPSPAPSSGAFPWRADSGCTCATFFYFLTCGRINIFLK</sequence>
<organism evidence="1 2">
    <name type="scientific">Panicum virgatum</name>
    <name type="common">Blackwell switchgrass</name>
    <dbReference type="NCBI Taxonomy" id="38727"/>
    <lineage>
        <taxon>Eukaryota</taxon>
        <taxon>Viridiplantae</taxon>
        <taxon>Streptophyta</taxon>
        <taxon>Embryophyta</taxon>
        <taxon>Tracheophyta</taxon>
        <taxon>Spermatophyta</taxon>
        <taxon>Magnoliopsida</taxon>
        <taxon>Liliopsida</taxon>
        <taxon>Poales</taxon>
        <taxon>Poaceae</taxon>
        <taxon>PACMAD clade</taxon>
        <taxon>Panicoideae</taxon>
        <taxon>Panicodae</taxon>
        <taxon>Paniceae</taxon>
        <taxon>Panicinae</taxon>
        <taxon>Panicum</taxon>
        <taxon>Panicum sect. Hiantes</taxon>
    </lineage>
</organism>
<dbReference type="EMBL" id="CM029037">
    <property type="protein sequence ID" value="KAG2657103.1"/>
    <property type="molecule type" value="Genomic_DNA"/>
</dbReference>
<proteinExistence type="predicted"/>